<keyword evidence="3 9" id="KW-0436">Ligase</keyword>
<accession>A0ABY8EPC1</accession>
<keyword evidence="5" id="KW-0067">ATP-binding</keyword>
<dbReference type="Proteomes" id="UP000818624">
    <property type="component" value="Chromosome 1"/>
</dbReference>
<dbReference type="InterPro" id="IPR045864">
    <property type="entry name" value="aa-tRNA-synth_II/BPL/LPL"/>
</dbReference>
<dbReference type="NCBIfam" id="TIGR00457">
    <property type="entry name" value="asnS"/>
    <property type="match status" value="1"/>
</dbReference>
<dbReference type="InterPro" id="IPR004364">
    <property type="entry name" value="Aa-tRNA-synt_II"/>
</dbReference>
<protein>
    <recommendedName>
        <fullName evidence="2">asparagine--tRNA ligase</fullName>
        <ecNumber evidence="2">6.1.1.22</ecNumber>
    </recommendedName>
</protein>
<evidence type="ECO:0000256" key="7">
    <source>
        <dbReference type="ARBA" id="ARBA00023146"/>
    </source>
</evidence>
<dbReference type="Pfam" id="PF00152">
    <property type="entry name" value="tRNA-synt_2"/>
    <property type="match status" value="1"/>
</dbReference>
<comment type="similarity">
    <text evidence="1">Belongs to the class-II aminoacyl-tRNA synthetase family.</text>
</comment>
<evidence type="ECO:0000256" key="5">
    <source>
        <dbReference type="ARBA" id="ARBA00022840"/>
    </source>
</evidence>
<dbReference type="InterPro" id="IPR004522">
    <property type="entry name" value="Asn-tRNA-ligase"/>
</dbReference>
<dbReference type="SUPFAM" id="SSF55681">
    <property type="entry name" value="Class II aaRS and biotin synthetases"/>
    <property type="match status" value="1"/>
</dbReference>
<dbReference type="PANTHER" id="PTHR22594">
    <property type="entry name" value="ASPARTYL/LYSYL-TRNA SYNTHETASE"/>
    <property type="match status" value="1"/>
</dbReference>
<keyword evidence="10" id="KW-1185">Reference proteome</keyword>
<gene>
    <name evidence="9" type="primary">SLM5_1</name>
    <name evidence="9" type="ORF">GLX27_001405</name>
</gene>
<evidence type="ECO:0000256" key="4">
    <source>
        <dbReference type="ARBA" id="ARBA00022741"/>
    </source>
</evidence>
<feature type="domain" description="Aminoacyl-transfer RNA synthetases class-II family profile" evidence="8">
    <location>
        <begin position="262"/>
        <end position="531"/>
    </location>
</feature>
<evidence type="ECO:0000313" key="10">
    <source>
        <dbReference type="Proteomes" id="UP000818624"/>
    </source>
</evidence>
<organism evidence="9 10">
    <name type="scientific">Malassezia furfur</name>
    <name type="common">Pityriasis versicolor infection agent</name>
    <name type="synonym">Pityrosporum furfur</name>
    <dbReference type="NCBI Taxonomy" id="55194"/>
    <lineage>
        <taxon>Eukaryota</taxon>
        <taxon>Fungi</taxon>
        <taxon>Dikarya</taxon>
        <taxon>Basidiomycota</taxon>
        <taxon>Ustilaginomycotina</taxon>
        <taxon>Malasseziomycetes</taxon>
        <taxon>Malasseziales</taxon>
        <taxon>Malasseziaceae</taxon>
        <taxon>Malassezia</taxon>
    </lineage>
</organism>
<dbReference type="PRINTS" id="PR01042">
    <property type="entry name" value="TRNASYNTHASP"/>
</dbReference>
<proteinExistence type="inferred from homology"/>
<dbReference type="GO" id="GO:0004816">
    <property type="term" value="F:asparagine-tRNA ligase activity"/>
    <property type="evidence" value="ECO:0007669"/>
    <property type="project" value="UniProtKB-EC"/>
</dbReference>
<dbReference type="PANTHER" id="PTHR22594:SF34">
    <property type="entry name" value="ASPARAGINE--TRNA LIGASE, MITOCHONDRIAL-RELATED"/>
    <property type="match status" value="1"/>
</dbReference>
<dbReference type="InterPro" id="IPR012340">
    <property type="entry name" value="NA-bd_OB-fold"/>
</dbReference>
<sequence length="539" mass="59580">MFAGWKAAVSRAARRRPGAPSVRFVHRAMAPTLSKIVHEAEAAADASLDRPVEANAWVASMRRQKTRTFLELTDGTMGGGATLQAMLTGESSGIAPGVALRLTGHMRPGRGKKQSQQVELHVNEYQVLADSELATYPLAHLMNVSDRGDAVHEQAADIVRRESHFKARTAHYGALSRTRARMERAMDAWFAREDFTKMYPPIITSSDCEGGGEIFRVVADSDIDAAKPTQPEDLTAFWSGQGAYLSVSTQLHLEAFALGLSRVYALCPTFRAEGSATNRHLAEFWMCEAEFCWVPHGAAGLEMVMACVEAMVKEMVKAAVGLDAQDRHSARAVQDMHLLLGTDHPADTLRAQAGLDRTWPRITYTEAVARVRAHAQAHPDAFSEVPTWGDSLRSEHERWLAAEAGTPVFVTDYPSMQKPFYMRENEEPVRLTEEVAPGRAGEEQVTVACFDLLVPQMGELAGGSLREEREAVLHARMQSHGMNTESGPLQWYKEDLRRYGGAPHGGYGLGMERLLSWVTHMDNVRDIVGFPRVKGKLRY</sequence>
<dbReference type="Gene3D" id="2.40.50.140">
    <property type="entry name" value="Nucleic acid-binding proteins"/>
    <property type="match status" value="1"/>
</dbReference>
<dbReference type="InterPro" id="IPR006195">
    <property type="entry name" value="aa-tRNA-synth_II"/>
</dbReference>
<keyword evidence="6" id="KW-0648">Protein biosynthesis</keyword>
<dbReference type="PROSITE" id="PS50862">
    <property type="entry name" value="AA_TRNA_LIGASE_II"/>
    <property type="match status" value="1"/>
</dbReference>
<dbReference type="EMBL" id="CP046234">
    <property type="protein sequence ID" value="WFD46764.1"/>
    <property type="molecule type" value="Genomic_DNA"/>
</dbReference>
<reference evidence="9 10" key="1">
    <citation type="journal article" date="2020" name="Elife">
        <title>Loss of centromere function drives karyotype evolution in closely related Malassezia species.</title>
        <authorList>
            <person name="Sankaranarayanan S.R."/>
            <person name="Ianiri G."/>
            <person name="Coelho M.A."/>
            <person name="Reza M.H."/>
            <person name="Thimmappa B.C."/>
            <person name="Ganguly P."/>
            <person name="Vadnala R.N."/>
            <person name="Sun S."/>
            <person name="Siddharthan R."/>
            <person name="Tellgren-Roth C."/>
            <person name="Dawson T.L."/>
            <person name="Heitman J."/>
            <person name="Sanyal K."/>
        </authorList>
    </citation>
    <scope>NUCLEOTIDE SEQUENCE [LARGE SCALE GENOMIC DNA]</scope>
    <source>
        <strain evidence="9">CBS14141</strain>
    </source>
</reference>
<evidence type="ECO:0000259" key="8">
    <source>
        <dbReference type="PROSITE" id="PS50862"/>
    </source>
</evidence>
<evidence type="ECO:0000256" key="2">
    <source>
        <dbReference type="ARBA" id="ARBA00012816"/>
    </source>
</evidence>
<keyword evidence="4" id="KW-0547">Nucleotide-binding</keyword>
<keyword evidence="7" id="KW-0030">Aminoacyl-tRNA synthetase</keyword>
<evidence type="ECO:0000256" key="1">
    <source>
        <dbReference type="ARBA" id="ARBA00008226"/>
    </source>
</evidence>
<evidence type="ECO:0000313" key="9">
    <source>
        <dbReference type="EMBL" id="WFD46764.1"/>
    </source>
</evidence>
<name>A0ABY8EPC1_MALFU</name>
<dbReference type="Gene3D" id="3.30.930.10">
    <property type="entry name" value="Bira Bifunctional Protein, Domain 2"/>
    <property type="match status" value="1"/>
</dbReference>
<dbReference type="EC" id="6.1.1.22" evidence="2"/>
<evidence type="ECO:0000256" key="3">
    <source>
        <dbReference type="ARBA" id="ARBA00022598"/>
    </source>
</evidence>
<evidence type="ECO:0000256" key="6">
    <source>
        <dbReference type="ARBA" id="ARBA00022917"/>
    </source>
</evidence>
<dbReference type="InterPro" id="IPR002312">
    <property type="entry name" value="Asp/Asn-tRNA-synth_IIb"/>
</dbReference>